<evidence type="ECO:0000313" key="4">
    <source>
        <dbReference type="Proteomes" id="UP000235371"/>
    </source>
</evidence>
<reference evidence="3 4" key="1">
    <citation type="submission" date="2016-04" db="EMBL/GenBank/DDBJ databases">
        <title>A degradative enzymes factory behind the ericoid mycorrhizal symbiosis.</title>
        <authorList>
            <consortium name="DOE Joint Genome Institute"/>
            <person name="Martino E."/>
            <person name="Morin E."/>
            <person name="Grelet G."/>
            <person name="Kuo A."/>
            <person name="Kohler A."/>
            <person name="Daghino S."/>
            <person name="Barry K."/>
            <person name="Choi C."/>
            <person name="Cichocki N."/>
            <person name="Clum A."/>
            <person name="Copeland A."/>
            <person name="Hainaut M."/>
            <person name="Haridas S."/>
            <person name="Labutti K."/>
            <person name="Lindquist E."/>
            <person name="Lipzen A."/>
            <person name="Khouja H.-R."/>
            <person name="Murat C."/>
            <person name="Ohm R."/>
            <person name="Olson A."/>
            <person name="Spatafora J."/>
            <person name="Veneault-Fourrey C."/>
            <person name="Henrissat B."/>
            <person name="Grigoriev I."/>
            <person name="Martin F."/>
            <person name="Perotto S."/>
        </authorList>
    </citation>
    <scope>NUCLEOTIDE SEQUENCE [LARGE SCALE GENOMIC DNA]</scope>
    <source>
        <strain evidence="3 4">E</strain>
    </source>
</reference>
<gene>
    <name evidence="3" type="ORF">K444DRAFT_286820</name>
</gene>
<evidence type="ECO:0000256" key="1">
    <source>
        <dbReference type="SAM" id="MobiDB-lite"/>
    </source>
</evidence>
<feature type="compositionally biased region" description="Basic and acidic residues" evidence="1">
    <location>
        <begin position="773"/>
        <end position="782"/>
    </location>
</feature>
<dbReference type="RefSeq" id="XP_024726864.1">
    <property type="nucleotide sequence ID" value="XM_024871623.1"/>
</dbReference>
<keyword evidence="2" id="KW-0812">Transmembrane</keyword>
<feature type="region of interest" description="Disordered" evidence="1">
    <location>
        <begin position="756"/>
        <end position="782"/>
    </location>
</feature>
<feature type="region of interest" description="Disordered" evidence="1">
    <location>
        <begin position="918"/>
        <end position="963"/>
    </location>
</feature>
<keyword evidence="2" id="KW-1133">Transmembrane helix</keyword>
<feature type="transmembrane region" description="Helical" evidence="2">
    <location>
        <begin position="96"/>
        <end position="116"/>
    </location>
</feature>
<accession>A0A2J6SGT8</accession>
<feature type="transmembrane region" description="Helical" evidence="2">
    <location>
        <begin position="53"/>
        <end position="75"/>
    </location>
</feature>
<sequence>MKNTDSNGCERLLNFAVIELKALSLRIQQDKIKIRGRKHGKLEAMVSHLDNPVFLTIIPYLVYLWTLFCHTFPINRIKGPITSKLLLGYLRWVTKVWCIATLGYLVICLVFALLTASTPSSRLSQILSGLTECTRRSNINKCNSHQYVCSLLRKECWALAMCLSQSKQHAIISEILLEWIYQFWSGYYWFIPLASLYILIIARFPGDVAASGYGFGGRTCVPHGPDSPDAEAIEEAVGNDLHVPPTPPTPPPRRRVRLTHRQDRSRIQARFARQDATLNENVDIARPQDPAQAQALRSAGFRAIPPPGFVHNDLNPNPEGRLRAAAYERDHFRLLDEADRAFHIFRIGGITATPNHLAEQGLVETQDPPFHPPEVDEARVPGAGVPIAGEGRQALLLSRSGHAESAVDPNQPRHPVYAWDAIGLLVPDPTLEHPDAFVDRAGRRYNIVVRRTGATVPLARAREILEIVDEDKQGGEDAEGGGNQEDREYETGDETVTDDGDHNGGGPSPREIEDSTASGPNFGEELAHQMAPIPAPRRPRPITTELLQQYRLNLLAHEPPVPEFNRPVGSIERPAGDAHPEPGDYWADSRGARFSITQLRGDDIQFLSHDEVTRILNGPPPGEQPVGGPHFEIGPATRAWFQTPAAQAHFLVQNDMHPVAFEESAEGGRIETLRPRFPQGDLVAYDEAGFADQRLAAFVMRDETYITFLVVDHVGYAVDPEEVQTAQDLHKLWRQRAFDALPFVDNFITHNNLFSTTYPDPQPARPQMPQGELRPEQGRPTHLLDDTQTRYLVYRRNGVQDMVQPQEVLRLQDEFLLRQLQLRRIDAIPYVYNFLTSNNLFSVAHPDPPLRAGPEMPHGDLRLIGEDPTHLQDETGTRYQVFRRQNYEPTAMELSLVPNGEVLRLQTEFLQVYQRARQDIEPENREQGNGPGTASDREYPASAPANWDGESGSTDGQEYARTL</sequence>
<dbReference type="InParanoid" id="A0A2J6SGT8"/>
<evidence type="ECO:0000313" key="3">
    <source>
        <dbReference type="EMBL" id="PMD49960.1"/>
    </source>
</evidence>
<protein>
    <submittedName>
        <fullName evidence="3">Uncharacterized protein</fullName>
    </submittedName>
</protein>
<evidence type="ECO:0000256" key="2">
    <source>
        <dbReference type="SAM" id="Phobius"/>
    </source>
</evidence>
<dbReference type="GeneID" id="36579705"/>
<dbReference type="AlphaFoldDB" id="A0A2J6SGT8"/>
<name>A0A2J6SGT8_9HELO</name>
<organism evidence="3 4">
    <name type="scientific">Hyaloscypha bicolor E</name>
    <dbReference type="NCBI Taxonomy" id="1095630"/>
    <lineage>
        <taxon>Eukaryota</taxon>
        <taxon>Fungi</taxon>
        <taxon>Dikarya</taxon>
        <taxon>Ascomycota</taxon>
        <taxon>Pezizomycotina</taxon>
        <taxon>Leotiomycetes</taxon>
        <taxon>Helotiales</taxon>
        <taxon>Hyaloscyphaceae</taxon>
        <taxon>Hyaloscypha</taxon>
        <taxon>Hyaloscypha bicolor</taxon>
    </lineage>
</organism>
<proteinExistence type="predicted"/>
<feature type="region of interest" description="Disordered" evidence="1">
    <location>
        <begin position="239"/>
        <end position="261"/>
    </location>
</feature>
<dbReference type="EMBL" id="KZ613919">
    <property type="protein sequence ID" value="PMD49960.1"/>
    <property type="molecule type" value="Genomic_DNA"/>
</dbReference>
<dbReference type="Proteomes" id="UP000235371">
    <property type="component" value="Unassembled WGS sequence"/>
</dbReference>
<keyword evidence="4" id="KW-1185">Reference proteome</keyword>
<feature type="region of interest" description="Disordered" evidence="1">
    <location>
        <begin position="469"/>
        <end position="523"/>
    </location>
</feature>
<keyword evidence="2" id="KW-0472">Membrane</keyword>
<dbReference type="OrthoDB" id="3565167at2759"/>